<feature type="compositionally biased region" description="Basic and acidic residues" evidence="1">
    <location>
        <begin position="1"/>
        <end position="16"/>
    </location>
</feature>
<dbReference type="AlphaFoldDB" id="A0AAV2L709"/>
<dbReference type="Proteomes" id="UP001497482">
    <property type="component" value="Chromosome 20"/>
</dbReference>
<gene>
    <name evidence="2" type="ORF">KC01_LOCUS24275</name>
</gene>
<protein>
    <submittedName>
        <fullName evidence="2">Uncharacterized protein</fullName>
    </submittedName>
</protein>
<dbReference type="EMBL" id="OZ035842">
    <property type="protein sequence ID" value="CAL1595479.1"/>
    <property type="molecule type" value="Genomic_DNA"/>
</dbReference>
<reference evidence="2 3" key="1">
    <citation type="submission" date="2024-04" db="EMBL/GenBank/DDBJ databases">
        <authorList>
            <person name="Waldvogel A.-M."/>
            <person name="Schoenle A."/>
        </authorList>
    </citation>
    <scope>NUCLEOTIDE SEQUENCE [LARGE SCALE GENOMIC DNA]</scope>
</reference>
<sequence>MERRTGEQERLRRGMHETPASKVPRRVKPGPTVCDAWPPSRRDEALWHNGDVLGNLSFIPLTVFSTTYIINCTNGFPV</sequence>
<keyword evidence="3" id="KW-1185">Reference proteome</keyword>
<name>A0AAV2L709_KNICA</name>
<proteinExistence type="predicted"/>
<evidence type="ECO:0000256" key="1">
    <source>
        <dbReference type="SAM" id="MobiDB-lite"/>
    </source>
</evidence>
<feature type="region of interest" description="Disordered" evidence="1">
    <location>
        <begin position="1"/>
        <end position="32"/>
    </location>
</feature>
<evidence type="ECO:0000313" key="3">
    <source>
        <dbReference type="Proteomes" id="UP001497482"/>
    </source>
</evidence>
<organism evidence="2 3">
    <name type="scientific">Knipowitschia caucasica</name>
    <name type="common">Caucasian dwarf goby</name>
    <name type="synonym">Pomatoschistus caucasicus</name>
    <dbReference type="NCBI Taxonomy" id="637954"/>
    <lineage>
        <taxon>Eukaryota</taxon>
        <taxon>Metazoa</taxon>
        <taxon>Chordata</taxon>
        <taxon>Craniata</taxon>
        <taxon>Vertebrata</taxon>
        <taxon>Euteleostomi</taxon>
        <taxon>Actinopterygii</taxon>
        <taxon>Neopterygii</taxon>
        <taxon>Teleostei</taxon>
        <taxon>Neoteleostei</taxon>
        <taxon>Acanthomorphata</taxon>
        <taxon>Gobiaria</taxon>
        <taxon>Gobiiformes</taxon>
        <taxon>Gobioidei</taxon>
        <taxon>Gobiidae</taxon>
        <taxon>Gobiinae</taxon>
        <taxon>Knipowitschia</taxon>
    </lineage>
</organism>
<accession>A0AAV2L709</accession>
<evidence type="ECO:0000313" key="2">
    <source>
        <dbReference type="EMBL" id="CAL1595479.1"/>
    </source>
</evidence>